<dbReference type="Proteomes" id="UP000800038">
    <property type="component" value="Unassembled WGS sequence"/>
</dbReference>
<feature type="compositionally biased region" description="Polar residues" evidence="1">
    <location>
        <begin position="1"/>
        <end position="24"/>
    </location>
</feature>
<organism evidence="2 3">
    <name type="scientific">Clathrospora elynae</name>
    <dbReference type="NCBI Taxonomy" id="706981"/>
    <lineage>
        <taxon>Eukaryota</taxon>
        <taxon>Fungi</taxon>
        <taxon>Dikarya</taxon>
        <taxon>Ascomycota</taxon>
        <taxon>Pezizomycotina</taxon>
        <taxon>Dothideomycetes</taxon>
        <taxon>Pleosporomycetidae</taxon>
        <taxon>Pleosporales</taxon>
        <taxon>Diademaceae</taxon>
        <taxon>Clathrospora</taxon>
    </lineage>
</organism>
<protein>
    <submittedName>
        <fullName evidence="2">Uncharacterized protein</fullName>
    </submittedName>
</protein>
<evidence type="ECO:0000313" key="3">
    <source>
        <dbReference type="Proteomes" id="UP000800038"/>
    </source>
</evidence>
<gene>
    <name evidence="2" type="ORF">EJ02DRAFT_492216</name>
</gene>
<feature type="compositionally biased region" description="Polar residues" evidence="1">
    <location>
        <begin position="63"/>
        <end position="78"/>
    </location>
</feature>
<reference evidence="2" key="1">
    <citation type="journal article" date="2020" name="Stud. Mycol.">
        <title>101 Dothideomycetes genomes: a test case for predicting lifestyles and emergence of pathogens.</title>
        <authorList>
            <person name="Haridas S."/>
            <person name="Albert R."/>
            <person name="Binder M."/>
            <person name="Bloem J."/>
            <person name="Labutti K."/>
            <person name="Salamov A."/>
            <person name="Andreopoulos B."/>
            <person name="Baker S."/>
            <person name="Barry K."/>
            <person name="Bills G."/>
            <person name="Bluhm B."/>
            <person name="Cannon C."/>
            <person name="Castanera R."/>
            <person name="Culley D."/>
            <person name="Daum C."/>
            <person name="Ezra D."/>
            <person name="Gonzalez J."/>
            <person name="Henrissat B."/>
            <person name="Kuo A."/>
            <person name="Liang C."/>
            <person name="Lipzen A."/>
            <person name="Lutzoni F."/>
            <person name="Magnuson J."/>
            <person name="Mondo S."/>
            <person name="Nolan M."/>
            <person name="Ohm R."/>
            <person name="Pangilinan J."/>
            <person name="Park H.-J."/>
            <person name="Ramirez L."/>
            <person name="Alfaro M."/>
            <person name="Sun H."/>
            <person name="Tritt A."/>
            <person name="Yoshinaga Y."/>
            <person name="Zwiers L.-H."/>
            <person name="Turgeon B."/>
            <person name="Goodwin S."/>
            <person name="Spatafora J."/>
            <person name="Crous P."/>
            <person name="Grigoriev I."/>
        </authorList>
    </citation>
    <scope>NUCLEOTIDE SEQUENCE</scope>
    <source>
        <strain evidence="2">CBS 161.51</strain>
    </source>
</reference>
<feature type="compositionally biased region" description="Basic and acidic residues" evidence="1">
    <location>
        <begin position="25"/>
        <end position="46"/>
    </location>
</feature>
<dbReference type="AlphaFoldDB" id="A0A6A5SSI5"/>
<keyword evidence="3" id="KW-1185">Reference proteome</keyword>
<evidence type="ECO:0000256" key="1">
    <source>
        <dbReference type="SAM" id="MobiDB-lite"/>
    </source>
</evidence>
<accession>A0A6A5SSI5</accession>
<feature type="region of interest" description="Disordered" evidence="1">
    <location>
        <begin position="1"/>
        <end position="83"/>
    </location>
</feature>
<name>A0A6A5SSI5_9PLEO</name>
<dbReference type="EMBL" id="ML976046">
    <property type="protein sequence ID" value="KAF1941556.1"/>
    <property type="molecule type" value="Genomic_DNA"/>
</dbReference>
<sequence length="211" mass="23706">MKCQSVTKPATQPMSTQQRSAQQSSHREQNTTESKHKSSPSKKLDDTSDATITYQVPKDFDLGTTSLPVPTIPKSTKTLQDEEDGKLANALTTYNEDHRSSAHSGLASLLHLFKPIDFASINTSTNDILSNLPSSLHTSSSPNAFSNANAFESEEAHELTALRTELEEHFRRLKREFEAKTGRSWTPLRPWANEEWEWNDDVVSEKDIVFD</sequence>
<proteinExistence type="predicted"/>
<dbReference type="OrthoDB" id="3688570at2759"/>
<evidence type="ECO:0000313" key="2">
    <source>
        <dbReference type="EMBL" id="KAF1941556.1"/>
    </source>
</evidence>